<proteinExistence type="predicted"/>
<dbReference type="PANTHER" id="PTHR47841:SF3">
    <property type="entry name" value="OS09G0492800 PROTEIN"/>
    <property type="match status" value="1"/>
</dbReference>
<organism evidence="4 5">
    <name type="scientific">Stylosanthes scabra</name>
    <dbReference type="NCBI Taxonomy" id="79078"/>
    <lineage>
        <taxon>Eukaryota</taxon>
        <taxon>Viridiplantae</taxon>
        <taxon>Streptophyta</taxon>
        <taxon>Embryophyta</taxon>
        <taxon>Tracheophyta</taxon>
        <taxon>Spermatophyta</taxon>
        <taxon>Magnoliopsida</taxon>
        <taxon>eudicotyledons</taxon>
        <taxon>Gunneridae</taxon>
        <taxon>Pentapetalae</taxon>
        <taxon>rosids</taxon>
        <taxon>fabids</taxon>
        <taxon>Fabales</taxon>
        <taxon>Fabaceae</taxon>
        <taxon>Papilionoideae</taxon>
        <taxon>50 kb inversion clade</taxon>
        <taxon>dalbergioids sensu lato</taxon>
        <taxon>Dalbergieae</taxon>
        <taxon>Pterocarpus clade</taxon>
        <taxon>Stylosanthes</taxon>
    </lineage>
</organism>
<evidence type="ECO:0000313" key="4">
    <source>
        <dbReference type="EMBL" id="MED6172568.1"/>
    </source>
</evidence>
<name>A0ABU6VK55_9FABA</name>
<feature type="domain" description="DC1" evidence="3">
    <location>
        <begin position="75"/>
        <end position="119"/>
    </location>
</feature>
<dbReference type="Pfam" id="PF03107">
    <property type="entry name" value="C1_2"/>
    <property type="match status" value="3"/>
</dbReference>
<dbReference type="SUPFAM" id="SSF57889">
    <property type="entry name" value="Cysteine-rich domain"/>
    <property type="match status" value="1"/>
</dbReference>
<accession>A0ABU6VK55</accession>
<keyword evidence="1" id="KW-0677">Repeat</keyword>
<evidence type="ECO:0000256" key="2">
    <source>
        <dbReference type="SAM" id="MobiDB-lite"/>
    </source>
</evidence>
<reference evidence="4 5" key="1">
    <citation type="journal article" date="2023" name="Plants (Basel)">
        <title>Bridging the Gap: Combining Genomics and Transcriptomics Approaches to Understand Stylosanthes scabra, an Orphan Legume from the Brazilian Caatinga.</title>
        <authorList>
            <person name="Ferreira-Neto J.R.C."/>
            <person name="da Silva M.D."/>
            <person name="Binneck E."/>
            <person name="de Melo N.F."/>
            <person name="da Silva R.H."/>
            <person name="de Melo A.L.T.M."/>
            <person name="Pandolfi V."/>
            <person name="Bustamante F.O."/>
            <person name="Brasileiro-Vidal A.C."/>
            <person name="Benko-Iseppon A.M."/>
        </authorList>
    </citation>
    <scope>NUCLEOTIDE SEQUENCE [LARGE SCALE GENOMIC DNA]</scope>
    <source>
        <tissue evidence="4">Leaves</tissue>
    </source>
</reference>
<dbReference type="InterPro" id="IPR046349">
    <property type="entry name" value="C1-like_sf"/>
</dbReference>
<gene>
    <name evidence="4" type="ORF">PIB30_051234</name>
</gene>
<evidence type="ECO:0000313" key="5">
    <source>
        <dbReference type="Proteomes" id="UP001341840"/>
    </source>
</evidence>
<keyword evidence="5" id="KW-1185">Reference proteome</keyword>
<feature type="domain" description="DC1" evidence="3">
    <location>
        <begin position="129"/>
        <end position="178"/>
    </location>
</feature>
<comment type="caution">
    <text evidence="4">The sequence shown here is derived from an EMBL/GenBank/DDBJ whole genome shotgun (WGS) entry which is preliminary data.</text>
</comment>
<evidence type="ECO:0000256" key="1">
    <source>
        <dbReference type="ARBA" id="ARBA00022737"/>
    </source>
</evidence>
<protein>
    <recommendedName>
        <fullName evidence="3">DC1 domain-containing protein</fullName>
    </recommendedName>
</protein>
<sequence length="322" mass="35488">MMNQNQAMMRKTRTFQLQKAPSNIQNQKIIMTSPNNVVDQYSNFTPKKLPSRPLPPPVKFPTSPDQIFGEEIIHFSHPQHSLTMVNIADMFVCVGCKEYGCGKRFVCQECEFQLHDFCAFAPPALKAHPLHSQHPMLFHSKPAKSGKVKSKCDVCGKPTKGFAFICNACGYQMHPCCAMLNTEIDYPSHPHTLKILPATATTSAADSAGFICGECKKKRPGRVYRCTNPQCEYYIHAWCAKSKVNGLKAHDIKPPEKPSRIAAAAKVASQVVIEFIGGLVEGIGEGVGEVLVQNIVKGSVNDHPNNTTNTTNSANTTRPRPH</sequence>
<dbReference type="PANTHER" id="PTHR47841">
    <property type="entry name" value="DIACYLGLYCEROL KINASE THETA-LIKE-RELATED"/>
    <property type="match status" value="1"/>
</dbReference>
<feature type="region of interest" description="Disordered" evidence="2">
    <location>
        <begin position="299"/>
        <end position="322"/>
    </location>
</feature>
<feature type="domain" description="DC1" evidence="3">
    <location>
        <begin position="187"/>
        <end position="240"/>
    </location>
</feature>
<feature type="compositionally biased region" description="Low complexity" evidence="2">
    <location>
        <begin position="305"/>
        <end position="322"/>
    </location>
</feature>
<dbReference type="EMBL" id="JASCZI010151395">
    <property type="protein sequence ID" value="MED6172568.1"/>
    <property type="molecule type" value="Genomic_DNA"/>
</dbReference>
<dbReference type="InterPro" id="IPR004146">
    <property type="entry name" value="DC1"/>
</dbReference>
<dbReference type="Proteomes" id="UP001341840">
    <property type="component" value="Unassembled WGS sequence"/>
</dbReference>
<evidence type="ECO:0000259" key="3">
    <source>
        <dbReference type="Pfam" id="PF03107"/>
    </source>
</evidence>